<keyword evidence="4" id="KW-1185">Reference proteome</keyword>
<gene>
    <name evidence="3" type="ORF">CSSPTR1EN2_LOCUS10385</name>
</gene>
<evidence type="ECO:0000256" key="1">
    <source>
        <dbReference type="SAM" id="MobiDB-lite"/>
    </source>
</evidence>
<evidence type="ECO:0000313" key="3">
    <source>
        <dbReference type="EMBL" id="CAK9210889.1"/>
    </source>
</evidence>
<organism evidence="3 4">
    <name type="scientific">Sphagnum troendelagicum</name>
    <dbReference type="NCBI Taxonomy" id="128251"/>
    <lineage>
        <taxon>Eukaryota</taxon>
        <taxon>Viridiplantae</taxon>
        <taxon>Streptophyta</taxon>
        <taxon>Embryophyta</taxon>
        <taxon>Bryophyta</taxon>
        <taxon>Sphagnophytina</taxon>
        <taxon>Sphagnopsida</taxon>
        <taxon>Sphagnales</taxon>
        <taxon>Sphagnaceae</taxon>
        <taxon>Sphagnum</taxon>
    </lineage>
</organism>
<dbReference type="Proteomes" id="UP001497512">
    <property type="component" value="Chromosome 18"/>
</dbReference>
<dbReference type="SUPFAM" id="SSF50156">
    <property type="entry name" value="PDZ domain-like"/>
    <property type="match status" value="1"/>
</dbReference>
<evidence type="ECO:0000313" key="4">
    <source>
        <dbReference type="Proteomes" id="UP001497512"/>
    </source>
</evidence>
<dbReference type="PANTHER" id="PTHR47661">
    <property type="entry name" value="PHOSPHOGLUCAN PHOSPHATASE LSF1, CHLOROPLASTIC"/>
    <property type="match status" value="1"/>
</dbReference>
<feature type="region of interest" description="Disordered" evidence="1">
    <location>
        <begin position="72"/>
        <end position="91"/>
    </location>
</feature>
<sequence>MVAMACTSLRLPIPSSICSRSSLASIRFYPTQLRVLHQHCSVSVYYSGVEKQAVGVHGVLTQRPVLKAILNSDRGSEASSSEDGKDLPPPGCSRIKVELTKPLGIALEEDKFGNIFIAEVIRDGNADKTGLVDVGDQLIATSAVVYGSEDDYQGVMVRKGMQIVRLNVRGEKFNTVMAAIGTHPAYIKVKLELQKCKPLSTDSSSNGSVSE</sequence>
<feature type="domain" description="PDZ" evidence="2">
    <location>
        <begin position="103"/>
        <end position="172"/>
    </location>
</feature>
<accession>A0ABP0U1R0</accession>
<protein>
    <recommendedName>
        <fullName evidence="2">PDZ domain-containing protein</fullName>
    </recommendedName>
</protein>
<reference evidence="3" key="1">
    <citation type="submission" date="2024-02" db="EMBL/GenBank/DDBJ databases">
        <authorList>
            <consortium name="ELIXIR-Norway"/>
            <consortium name="Elixir Norway"/>
        </authorList>
    </citation>
    <scope>NUCLEOTIDE SEQUENCE</scope>
</reference>
<evidence type="ECO:0000259" key="2">
    <source>
        <dbReference type="PROSITE" id="PS50106"/>
    </source>
</evidence>
<proteinExistence type="predicted"/>
<dbReference type="Gene3D" id="2.30.42.10">
    <property type="match status" value="1"/>
</dbReference>
<name>A0ABP0U1R0_9BRYO</name>
<dbReference type="PROSITE" id="PS50106">
    <property type="entry name" value="PDZ"/>
    <property type="match status" value="1"/>
</dbReference>
<dbReference type="InterPro" id="IPR036034">
    <property type="entry name" value="PDZ_sf"/>
</dbReference>
<dbReference type="InterPro" id="IPR001478">
    <property type="entry name" value="PDZ"/>
</dbReference>
<dbReference type="EMBL" id="OZ019910">
    <property type="protein sequence ID" value="CAK9210889.1"/>
    <property type="molecule type" value="Genomic_DNA"/>
</dbReference>